<dbReference type="EMBL" id="JBBUTH010000001">
    <property type="protein sequence ID" value="MEK8049348.1"/>
    <property type="molecule type" value="Genomic_DNA"/>
</dbReference>
<evidence type="ECO:0000256" key="6">
    <source>
        <dbReference type="ARBA" id="ARBA00023077"/>
    </source>
</evidence>
<keyword evidence="7 10" id="KW-0472">Membrane</keyword>
<evidence type="ECO:0000259" key="14">
    <source>
        <dbReference type="Pfam" id="PF07715"/>
    </source>
</evidence>
<comment type="subcellular location">
    <subcellularLocation>
        <location evidence="1 10">Cell outer membrane</location>
        <topology evidence="1 10">Multi-pass membrane protein</topology>
    </subcellularLocation>
</comment>
<dbReference type="Proteomes" id="UP001365405">
    <property type="component" value="Unassembled WGS sequence"/>
</dbReference>
<organism evidence="15 16">
    <name type="scientific">Pseudaquabacterium inlustre</name>
    <dbReference type="NCBI Taxonomy" id="2984192"/>
    <lineage>
        <taxon>Bacteria</taxon>
        <taxon>Pseudomonadati</taxon>
        <taxon>Pseudomonadota</taxon>
        <taxon>Betaproteobacteria</taxon>
        <taxon>Burkholderiales</taxon>
        <taxon>Sphaerotilaceae</taxon>
        <taxon>Pseudaquabacterium</taxon>
    </lineage>
</organism>
<keyword evidence="9 10" id="KW-0998">Cell outer membrane</keyword>
<evidence type="ECO:0000256" key="10">
    <source>
        <dbReference type="PROSITE-ProRule" id="PRU01360"/>
    </source>
</evidence>
<keyword evidence="4 10" id="KW-1134">Transmembrane beta strand</keyword>
<reference evidence="15 16" key="1">
    <citation type="submission" date="2024-04" db="EMBL/GenBank/DDBJ databases">
        <title>Novel species of the genus Ideonella isolated from streams.</title>
        <authorList>
            <person name="Lu H."/>
        </authorList>
    </citation>
    <scope>NUCLEOTIDE SEQUENCE [LARGE SCALE GENOMIC DNA]</scope>
    <source>
        <strain evidence="15 16">DXS22W</strain>
    </source>
</reference>
<feature type="domain" description="TonB-dependent receptor plug" evidence="14">
    <location>
        <begin position="59"/>
        <end position="171"/>
    </location>
</feature>
<dbReference type="InterPro" id="IPR000531">
    <property type="entry name" value="Beta-barrel_TonB"/>
</dbReference>
<keyword evidence="16" id="KW-1185">Reference proteome</keyword>
<evidence type="ECO:0000256" key="3">
    <source>
        <dbReference type="ARBA" id="ARBA00022448"/>
    </source>
</evidence>
<keyword evidence="5 10" id="KW-0812">Transmembrane</keyword>
<dbReference type="InterPro" id="IPR037066">
    <property type="entry name" value="Plug_dom_sf"/>
</dbReference>
<gene>
    <name evidence="15" type="ORF">AACH10_03760</name>
</gene>
<evidence type="ECO:0000256" key="4">
    <source>
        <dbReference type="ARBA" id="ARBA00022452"/>
    </source>
</evidence>
<comment type="caution">
    <text evidence="15">The sequence shown here is derived from an EMBL/GenBank/DDBJ whole genome shotgun (WGS) entry which is preliminary data.</text>
</comment>
<evidence type="ECO:0000259" key="13">
    <source>
        <dbReference type="Pfam" id="PF00593"/>
    </source>
</evidence>
<dbReference type="InterPro" id="IPR039426">
    <property type="entry name" value="TonB-dep_rcpt-like"/>
</dbReference>
<name>A0ABU9CBU2_9BURK</name>
<evidence type="ECO:0000313" key="15">
    <source>
        <dbReference type="EMBL" id="MEK8049348.1"/>
    </source>
</evidence>
<feature type="chain" id="PRO_5045766517" evidence="12">
    <location>
        <begin position="33"/>
        <end position="846"/>
    </location>
</feature>
<dbReference type="RefSeq" id="WP_341409016.1">
    <property type="nucleotide sequence ID" value="NZ_JBBUTH010000001.1"/>
</dbReference>
<proteinExistence type="inferred from homology"/>
<evidence type="ECO:0000256" key="11">
    <source>
        <dbReference type="RuleBase" id="RU003357"/>
    </source>
</evidence>
<evidence type="ECO:0000256" key="7">
    <source>
        <dbReference type="ARBA" id="ARBA00023136"/>
    </source>
</evidence>
<feature type="domain" description="TonB-dependent receptor-like beta-barrel" evidence="13">
    <location>
        <begin position="278"/>
        <end position="787"/>
    </location>
</feature>
<keyword evidence="8 15" id="KW-0675">Receptor</keyword>
<dbReference type="Gene3D" id="2.170.130.10">
    <property type="entry name" value="TonB-dependent receptor, plug domain"/>
    <property type="match status" value="1"/>
</dbReference>
<evidence type="ECO:0000313" key="16">
    <source>
        <dbReference type="Proteomes" id="UP001365405"/>
    </source>
</evidence>
<evidence type="ECO:0000256" key="12">
    <source>
        <dbReference type="SAM" id="SignalP"/>
    </source>
</evidence>
<keyword evidence="3 10" id="KW-0813">Transport</keyword>
<dbReference type="PANTHER" id="PTHR30069:SF39">
    <property type="entry name" value="BLL6183 PROTEIN"/>
    <property type="match status" value="1"/>
</dbReference>
<protein>
    <submittedName>
        <fullName evidence="15">TonB-dependent receptor</fullName>
    </submittedName>
</protein>
<dbReference type="Pfam" id="PF07715">
    <property type="entry name" value="Plug"/>
    <property type="match status" value="1"/>
</dbReference>
<sequence length="846" mass="88557">MRRLACLTRSTNLALRPVAAAALALAAGAALAQPSASAPTQRVEVIAPAPLPGLEIARDQVPAPVQVLRADALSQGGDADLATTLNRRLGGVYLNDVQGNPFQADVNYRGFTASPLLGTAQGLSVYLDGLRLNQPFGDVVSWDLIPKNAIAQAVLMPGANPLFGLNTLGGALALQTKDGLRHAGTVLHAGAGSHGRASLGFEHGGHQAGGEMHWYLAGQQEQTQGWRTDSASRVGQVFGKLGLRRGATDFTLSAALAETRMNGNGLQEQRLLDADHRSVYTRPDTTRNRSALVNLAATTALSDHLRLTTQLHARTVRTRALNADINEDSLDQSVYQPSAADQAALAAAGYSGYPASGATAANTPFPKWRCIAQALQNDEPAEKCNGLITRGSTHQAQWGLSAQLAGEVAGPVGTHRWVLGAAHERSRISFHQLSELGYLNADRTVTGVGAFADGLSGGDIDGEPFDTQVRLRSRSHTSSVYASDTVALNPRTHLTLAARYNRSVVHTLDELQPQGGTGSLNGDHVFARVNPALGLTWAATPAVTLYAGANQGSRAPSAIELGCADPDSPCKLPNSMAGDPPLRQVVTTNLEAGLRGRTAAGLSWNVGVFRADNKDDILFVADNAAGFGYFKNFGKTRRQGLEAGFSAGVPGWQGASVGAQLTLLDATFRSTEVLGGAGNSSNNEAVDEGLPGVDGTITVQPGHRIPLTPRRQLKLFAEAPIAAGWTASVDVVAMSGAYARGNENNAHQPDGTYYLGAGRSAGYALANAGLAWQPTAALRVGLQVNNLFDRRYATAAQLGATGFDAKGNFVARPFPANAEGDRPLVGSTFYAPGAPRSVALTVRYAI</sequence>
<dbReference type="InterPro" id="IPR012910">
    <property type="entry name" value="Plug_dom"/>
</dbReference>
<evidence type="ECO:0000256" key="5">
    <source>
        <dbReference type="ARBA" id="ARBA00022692"/>
    </source>
</evidence>
<dbReference type="Gene3D" id="2.40.170.20">
    <property type="entry name" value="TonB-dependent receptor, beta-barrel domain"/>
    <property type="match status" value="1"/>
</dbReference>
<evidence type="ECO:0000256" key="9">
    <source>
        <dbReference type="ARBA" id="ARBA00023237"/>
    </source>
</evidence>
<keyword evidence="6 11" id="KW-0798">TonB box</keyword>
<evidence type="ECO:0000256" key="2">
    <source>
        <dbReference type="ARBA" id="ARBA00009810"/>
    </source>
</evidence>
<accession>A0ABU9CBU2</accession>
<keyword evidence="12" id="KW-0732">Signal</keyword>
<evidence type="ECO:0000256" key="8">
    <source>
        <dbReference type="ARBA" id="ARBA00023170"/>
    </source>
</evidence>
<dbReference type="SUPFAM" id="SSF56935">
    <property type="entry name" value="Porins"/>
    <property type="match status" value="1"/>
</dbReference>
<feature type="signal peptide" evidence="12">
    <location>
        <begin position="1"/>
        <end position="32"/>
    </location>
</feature>
<dbReference type="Pfam" id="PF00593">
    <property type="entry name" value="TonB_dep_Rec_b-barrel"/>
    <property type="match status" value="1"/>
</dbReference>
<comment type="similarity">
    <text evidence="2 10 11">Belongs to the TonB-dependent receptor family.</text>
</comment>
<dbReference type="PROSITE" id="PS52016">
    <property type="entry name" value="TONB_DEPENDENT_REC_3"/>
    <property type="match status" value="1"/>
</dbReference>
<evidence type="ECO:0000256" key="1">
    <source>
        <dbReference type="ARBA" id="ARBA00004571"/>
    </source>
</evidence>
<dbReference type="PANTHER" id="PTHR30069">
    <property type="entry name" value="TONB-DEPENDENT OUTER MEMBRANE RECEPTOR"/>
    <property type="match status" value="1"/>
</dbReference>
<dbReference type="InterPro" id="IPR036942">
    <property type="entry name" value="Beta-barrel_TonB_sf"/>
</dbReference>